<accession>A0A931BBZ6</accession>
<evidence type="ECO:0000256" key="2">
    <source>
        <dbReference type="ARBA" id="ARBA00001966"/>
    </source>
</evidence>
<dbReference type="InterPro" id="IPR050482">
    <property type="entry name" value="Sensor_HK_TwoCompSys"/>
</dbReference>
<dbReference type="GO" id="GO:0016020">
    <property type="term" value="C:membrane"/>
    <property type="evidence" value="ECO:0007669"/>
    <property type="project" value="InterPro"/>
</dbReference>
<evidence type="ECO:0000256" key="16">
    <source>
        <dbReference type="SAM" id="Phobius"/>
    </source>
</evidence>
<protein>
    <recommendedName>
        <fullName evidence="5">Oxygen sensor histidine kinase NreB</fullName>
        <ecNumber evidence="4">2.7.13.3</ecNumber>
    </recommendedName>
    <alternativeName>
        <fullName evidence="14">Nitrogen regulation protein B</fullName>
    </alternativeName>
</protein>
<feature type="domain" description="Histidine kinase/HSP90-like ATPase" evidence="17">
    <location>
        <begin position="339"/>
        <end position="490"/>
    </location>
</feature>
<evidence type="ECO:0000256" key="5">
    <source>
        <dbReference type="ARBA" id="ARBA00017322"/>
    </source>
</evidence>
<evidence type="ECO:0000256" key="3">
    <source>
        <dbReference type="ARBA" id="ARBA00004496"/>
    </source>
</evidence>
<comment type="caution">
    <text evidence="18">The sequence shown here is derived from an EMBL/GenBank/DDBJ whole genome shotgun (WGS) entry which is preliminary data.</text>
</comment>
<keyword evidence="7" id="KW-0963">Cytoplasm</keyword>
<dbReference type="InterPro" id="IPR003594">
    <property type="entry name" value="HATPase_dom"/>
</dbReference>
<dbReference type="RefSeq" id="WP_196197621.1">
    <property type="nucleotide sequence ID" value="NZ_JADPRT010000016.1"/>
</dbReference>
<sequence length="497" mass="52231">MTQPAIVWERARRRLLRAGRGLLAPVHLLVLALLLALTVQVRLWGGSGPCSHTLPLSLVFAAVYALAPEVCRRSGADARRWVPAREVCPEAVLWLVALTALWLALAVVCVEYEILVAPLYFVYLLVLPVRPFYVVGGLTAAALVMRTLAHGASGSLPTLGLLVAAGMALGLARSLMLIRLLRLRDRALVEELRRVHEDSQARHESGRDEGREEGRVEERGRMAQDIHDTVAQELSAVAMLLKAADESLPSAAQAEKARTRLRAAAEINSVALGQARDMVHGIAYSELGEGGLPAAVRRYVALVRRSLAASEQAWGSAARSRVPRVDFLVLGTPFRLSPARESAMLRVTQEAVNNALRHAWATRVDVTLRYADGELTLEVRDNGVGLPPGLVAGAPCTAREVHAAGAGGDAGAGAAAGVAAAGAAAAANTAGATAPATAGVDLEQAMEAVEAVGVGLGAMRDRVRRAGGELALSSWVGIGTVVSVSLPQGAFASRQMA</sequence>
<evidence type="ECO:0000256" key="11">
    <source>
        <dbReference type="ARBA" id="ARBA00023012"/>
    </source>
</evidence>
<feature type="region of interest" description="Disordered" evidence="15">
    <location>
        <begin position="198"/>
        <end position="219"/>
    </location>
</feature>
<organism evidence="18 19">
    <name type="scientific">Streptacidiphilus fuscans</name>
    <dbReference type="NCBI Taxonomy" id="2789292"/>
    <lineage>
        <taxon>Bacteria</taxon>
        <taxon>Bacillati</taxon>
        <taxon>Actinomycetota</taxon>
        <taxon>Actinomycetes</taxon>
        <taxon>Kitasatosporales</taxon>
        <taxon>Streptomycetaceae</taxon>
        <taxon>Streptacidiphilus</taxon>
    </lineage>
</organism>
<keyword evidence="10" id="KW-0408">Iron</keyword>
<dbReference type="GO" id="GO:0046983">
    <property type="term" value="F:protein dimerization activity"/>
    <property type="evidence" value="ECO:0007669"/>
    <property type="project" value="InterPro"/>
</dbReference>
<dbReference type="Pfam" id="PF02518">
    <property type="entry name" value="HATPase_c"/>
    <property type="match status" value="1"/>
</dbReference>
<keyword evidence="16" id="KW-1133">Transmembrane helix</keyword>
<evidence type="ECO:0000256" key="15">
    <source>
        <dbReference type="SAM" id="MobiDB-lite"/>
    </source>
</evidence>
<dbReference type="EMBL" id="JADPRT010000016">
    <property type="protein sequence ID" value="MBF9072462.1"/>
    <property type="molecule type" value="Genomic_DNA"/>
</dbReference>
<keyword evidence="16" id="KW-0472">Membrane</keyword>
<feature type="transmembrane region" description="Helical" evidence="16">
    <location>
        <begin position="156"/>
        <end position="178"/>
    </location>
</feature>
<gene>
    <name evidence="18" type="ORF">I2501_31005</name>
</gene>
<feature type="transmembrane region" description="Helical" evidence="16">
    <location>
        <begin position="92"/>
        <end position="114"/>
    </location>
</feature>
<dbReference type="InterPro" id="IPR011712">
    <property type="entry name" value="Sig_transdc_His_kin_sub3_dim/P"/>
</dbReference>
<evidence type="ECO:0000313" key="18">
    <source>
        <dbReference type="EMBL" id="MBF9072462.1"/>
    </source>
</evidence>
<dbReference type="SUPFAM" id="SSF55874">
    <property type="entry name" value="ATPase domain of HSP90 chaperone/DNA topoisomerase II/histidine kinase"/>
    <property type="match status" value="1"/>
</dbReference>
<evidence type="ECO:0000256" key="8">
    <source>
        <dbReference type="ARBA" id="ARBA00022679"/>
    </source>
</evidence>
<evidence type="ECO:0000256" key="12">
    <source>
        <dbReference type="ARBA" id="ARBA00023014"/>
    </source>
</evidence>
<keyword evidence="6" id="KW-0004">4Fe-4S</keyword>
<dbReference type="EC" id="2.7.13.3" evidence="4"/>
<reference evidence="18" key="1">
    <citation type="submission" date="2020-11" db="EMBL/GenBank/DDBJ databases">
        <title>Isolation and identification of active actinomycetes.</title>
        <authorList>
            <person name="Yu B."/>
        </authorList>
    </citation>
    <scope>NUCLEOTIDE SEQUENCE</scope>
    <source>
        <strain evidence="18">NEAU-YB345</strain>
    </source>
</reference>
<keyword evidence="12" id="KW-0411">Iron-sulfur</keyword>
<dbReference type="InterPro" id="IPR004358">
    <property type="entry name" value="Sig_transdc_His_kin-like_C"/>
</dbReference>
<dbReference type="PIRSF" id="PIRSF037434">
    <property type="entry name" value="STHK_ChrS"/>
    <property type="match status" value="1"/>
</dbReference>
<keyword evidence="19" id="KW-1185">Reference proteome</keyword>
<evidence type="ECO:0000259" key="17">
    <source>
        <dbReference type="SMART" id="SM00387"/>
    </source>
</evidence>
<evidence type="ECO:0000256" key="9">
    <source>
        <dbReference type="ARBA" id="ARBA00022777"/>
    </source>
</evidence>
<evidence type="ECO:0000313" key="19">
    <source>
        <dbReference type="Proteomes" id="UP000657385"/>
    </source>
</evidence>
<dbReference type="InterPro" id="IPR017205">
    <property type="entry name" value="Sig_transdc_His_kinase_ChrS"/>
</dbReference>
<feature type="transmembrane region" description="Helical" evidence="16">
    <location>
        <begin position="120"/>
        <end position="144"/>
    </location>
</feature>
<comment type="function">
    <text evidence="13">Member of the two-component regulatory system NreB/NreC involved in the control of dissimilatory nitrate/nitrite reduction in response to oxygen. NreB functions as a direct oxygen sensor histidine kinase which is autophosphorylated, in the absence of oxygen, probably at the conserved histidine residue, and transfers its phosphate group probably to a conserved aspartate residue of NreC. NreB/NreC activates the expression of the nitrate (narGHJI) and nitrite (nir) reductase operons, as well as the putative nitrate transporter gene narT.</text>
</comment>
<dbReference type="Gene3D" id="1.20.5.1930">
    <property type="match status" value="1"/>
</dbReference>
<comment type="subcellular location">
    <subcellularLocation>
        <location evidence="3">Cytoplasm</location>
    </subcellularLocation>
</comment>
<dbReference type="InterPro" id="IPR036890">
    <property type="entry name" value="HATPase_C_sf"/>
</dbReference>
<dbReference type="Proteomes" id="UP000657385">
    <property type="component" value="Unassembled WGS sequence"/>
</dbReference>
<proteinExistence type="predicted"/>
<dbReference type="PRINTS" id="PR00344">
    <property type="entry name" value="BCTRLSENSOR"/>
</dbReference>
<name>A0A931BBZ6_9ACTN</name>
<keyword evidence="11" id="KW-0902">Two-component regulatory system</keyword>
<dbReference type="PANTHER" id="PTHR24421">
    <property type="entry name" value="NITRATE/NITRITE SENSOR PROTEIN NARX-RELATED"/>
    <property type="match status" value="1"/>
</dbReference>
<evidence type="ECO:0000256" key="6">
    <source>
        <dbReference type="ARBA" id="ARBA00022485"/>
    </source>
</evidence>
<evidence type="ECO:0000256" key="13">
    <source>
        <dbReference type="ARBA" id="ARBA00024827"/>
    </source>
</evidence>
<dbReference type="Pfam" id="PF07730">
    <property type="entry name" value="HisKA_3"/>
    <property type="match status" value="1"/>
</dbReference>
<keyword evidence="16" id="KW-0812">Transmembrane</keyword>
<keyword evidence="6" id="KW-0479">Metal-binding</keyword>
<feature type="transmembrane region" description="Helical" evidence="16">
    <location>
        <begin position="53"/>
        <end position="71"/>
    </location>
</feature>
<keyword evidence="8" id="KW-0808">Transferase</keyword>
<evidence type="ECO:0000256" key="10">
    <source>
        <dbReference type="ARBA" id="ARBA00023004"/>
    </source>
</evidence>
<dbReference type="GO" id="GO:0051539">
    <property type="term" value="F:4 iron, 4 sulfur cluster binding"/>
    <property type="evidence" value="ECO:0007669"/>
    <property type="project" value="UniProtKB-KW"/>
</dbReference>
<dbReference type="AlphaFoldDB" id="A0A931BBZ6"/>
<comment type="cofactor">
    <cofactor evidence="2">
        <name>[4Fe-4S] cluster</name>
        <dbReference type="ChEBI" id="CHEBI:49883"/>
    </cofactor>
</comment>
<dbReference type="CDD" id="cd16917">
    <property type="entry name" value="HATPase_UhpB-NarQ-NarX-like"/>
    <property type="match status" value="1"/>
</dbReference>
<keyword evidence="9" id="KW-0418">Kinase</keyword>
<evidence type="ECO:0000256" key="14">
    <source>
        <dbReference type="ARBA" id="ARBA00030800"/>
    </source>
</evidence>
<dbReference type="SMART" id="SM00387">
    <property type="entry name" value="HATPase_c"/>
    <property type="match status" value="1"/>
</dbReference>
<evidence type="ECO:0000256" key="7">
    <source>
        <dbReference type="ARBA" id="ARBA00022490"/>
    </source>
</evidence>
<dbReference type="GO" id="GO:0005737">
    <property type="term" value="C:cytoplasm"/>
    <property type="evidence" value="ECO:0007669"/>
    <property type="project" value="UniProtKB-SubCell"/>
</dbReference>
<dbReference type="Gene3D" id="3.30.565.10">
    <property type="entry name" value="Histidine kinase-like ATPase, C-terminal domain"/>
    <property type="match status" value="1"/>
</dbReference>
<dbReference type="GO" id="GO:0000155">
    <property type="term" value="F:phosphorelay sensor kinase activity"/>
    <property type="evidence" value="ECO:0007669"/>
    <property type="project" value="InterPro"/>
</dbReference>
<comment type="catalytic activity">
    <reaction evidence="1">
        <text>ATP + protein L-histidine = ADP + protein N-phospho-L-histidine.</text>
        <dbReference type="EC" id="2.7.13.3"/>
    </reaction>
</comment>
<evidence type="ECO:0000256" key="4">
    <source>
        <dbReference type="ARBA" id="ARBA00012438"/>
    </source>
</evidence>
<feature type="transmembrane region" description="Helical" evidence="16">
    <location>
        <begin position="21"/>
        <end position="41"/>
    </location>
</feature>
<evidence type="ECO:0000256" key="1">
    <source>
        <dbReference type="ARBA" id="ARBA00000085"/>
    </source>
</evidence>